<keyword evidence="5" id="KW-0680">Restriction system</keyword>
<evidence type="ECO:0000256" key="1">
    <source>
        <dbReference type="ARBA" id="ARBA00011975"/>
    </source>
</evidence>
<dbReference type="NCBIfam" id="TIGR00675">
    <property type="entry name" value="dcm"/>
    <property type="match status" value="1"/>
</dbReference>
<dbReference type="CDD" id="cd00315">
    <property type="entry name" value="Cyt_C5_DNA_methylase"/>
    <property type="match status" value="1"/>
</dbReference>
<evidence type="ECO:0000256" key="6">
    <source>
        <dbReference type="PROSITE-ProRule" id="PRU01016"/>
    </source>
</evidence>
<dbReference type="Proteomes" id="UP000563898">
    <property type="component" value="Unassembled WGS sequence"/>
</dbReference>
<accession>A0A846WG40</accession>
<reference evidence="8 9" key="1">
    <citation type="submission" date="2020-04" db="EMBL/GenBank/DDBJ databases">
        <title>MicrobeNet Type strains.</title>
        <authorList>
            <person name="Nicholson A.C."/>
        </authorList>
    </citation>
    <scope>NUCLEOTIDE SEQUENCE [LARGE SCALE GENOMIC DNA]</scope>
    <source>
        <strain evidence="8 9">ATCC BAA-14</strain>
    </source>
</reference>
<dbReference type="SUPFAM" id="SSF53335">
    <property type="entry name" value="S-adenosyl-L-methionine-dependent methyltransferases"/>
    <property type="match status" value="1"/>
</dbReference>
<dbReference type="GO" id="GO:0003886">
    <property type="term" value="F:DNA (cytosine-5-)-methyltransferase activity"/>
    <property type="evidence" value="ECO:0007669"/>
    <property type="project" value="UniProtKB-EC"/>
</dbReference>
<sequence>MTTITPPELRQTSLLDLLPEPGTVVPAVRHLGAAAVSGPLELPTSRGAGPGQPIRFVDHFAGIGGFHLALDSLGAQCVFATERDRFARTTYENNFGPRCPELFAAGRFARDIADVDPTDVPAHDIMTAGFPCQPFSFAGRQRGLDDEGGVMFYQLARLIMHTRPRAFIFEHGAGLRFHHHGTTFAAIRETMTTQLGYSFRTAVLRACDFGLPQLRPRLFMVGFRDPSTPFAFPEPTPLAFTLSDLFGGHCDRELAYTLLASGFNKHVGQKSNVDAYLVDSREHRLTAREAATLQGFPDDFLLPAMRARALTQIGNAVAVSVATAVARQVITALHTHDTNQEAHS</sequence>
<dbReference type="PANTHER" id="PTHR46098">
    <property type="entry name" value="TRNA (CYTOSINE(38)-C(5))-METHYLTRANSFERASE"/>
    <property type="match status" value="1"/>
</dbReference>
<evidence type="ECO:0000256" key="2">
    <source>
        <dbReference type="ARBA" id="ARBA00022603"/>
    </source>
</evidence>
<dbReference type="PROSITE" id="PS51679">
    <property type="entry name" value="SAM_MT_C5"/>
    <property type="match status" value="1"/>
</dbReference>
<dbReference type="PROSITE" id="PS00095">
    <property type="entry name" value="C5_MTASE_2"/>
    <property type="match status" value="1"/>
</dbReference>
<dbReference type="AlphaFoldDB" id="A0A846WG40"/>
<dbReference type="PRINTS" id="PR00105">
    <property type="entry name" value="C5METTRFRASE"/>
</dbReference>
<dbReference type="Gene3D" id="3.40.50.150">
    <property type="entry name" value="Vaccinia Virus protein VP39"/>
    <property type="match status" value="1"/>
</dbReference>
<gene>
    <name evidence="8" type="ORF">HGA05_03310</name>
</gene>
<name>A0A846WG40_9ACTN</name>
<comment type="caution">
    <text evidence="8">The sequence shown here is derived from an EMBL/GenBank/DDBJ whole genome shotgun (WGS) entry which is preliminary data.</text>
</comment>
<evidence type="ECO:0000256" key="3">
    <source>
        <dbReference type="ARBA" id="ARBA00022679"/>
    </source>
</evidence>
<dbReference type="EC" id="2.1.1.37" evidence="1"/>
<comment type="similarity">
    <text evidence="6 7">Belongs to the class I-like SAM-binding methyltransferase superfamily. C5-methyltransferase family.</text>
</comment>
<organism evidence="8 9">
    <name type="scientific">Gordonia polyisoprenivorans</name>
    <dbReference type="NCBI Taxonomy" id="84595"/>
    <lineage>
        <taxon>Bacteria</taxon>
        <taxon>Bacillati</taxon>
        <taxon>Actinomycetota</taxon>
        <taxon>Actinomycetes</taxon>
        <taxon>Mycobacteriales</taxon>
        <taxon>Gordoniaceae</taxon>
        <taxon>Gordonia</taxon>
    </lineage>
</organism>
<dbReference type="InterPro" id="IPR029063">
    <property type="entry name" value="SAM-dependent_MTases_sf"/>
</dbReference>
<evidence type="ECO:0000313" key="9">
    <source>
        <dbReference type="Proteomes" id="UP000563898"/>
    </source>
</evidence>
<evidence type="ECO:0000313" key="8">
    <source>
        <dbReference type="EMBL" id="NKY00594.1"/>
    </source>
</evidence>
<keyword evidence="2 6" id="KW-0489">Methyltransferase</keyword>
<dbReference type="InterPro" id="IPR031303">
    <property type="entry name" value="C5_meth_CS"/>
</dbReference>
<dbReference type="RefSeq" id="WP_006372119.1">
    <property type="nucleotide sequence ID" value="NZ_JAAXPC010000001.1"/>
</dbReference>
<dbReference type="GO" id="GO:0032259">
    <property type="term" value="P:methylation"/>
    <property type="evidence" value="ECO:0007669"/>
    <property type="project" value="UniProtKB-KW"/>
</dbReference>
<evidence type="ECO:0000256" key="7">
    <source>
        <dbReference type="RuleBase" id="RU000416"/>
    </source>
</evidence>
<dbReference type="PANTHER" id="PTHR46098:SF1">
    <property type="entry name" value="TRNA (CYTOSINE(38)-C(5))-METHYLTRANSFERASE"/>
    <property type="match status" value="1"/>
</dbReference>
<dbReference type="Gene3D" id="3.90.120.10">
    <property type="entry name" value="DNA Methylase, subunit A, domain 2"/>
    <property type="match status" value="1"/>
</dbReference>
<evidence type="ECO:0000256" key="5">
    <source>
        <dbReference type="ARBA" id="ARBA00022747"/>
    </source>
</evidence>
<dbReference type="GO" id="GO:0009307">
    <property type="term" value="P:DNA restriction-modification system"/>
    <property type="evidence" value="ECO:0007669"/>
    <property type="project" value="UniProtKB-KW"/>
</dbReference>
<evidence type="ECO:0000256" key="4">
    <source>
        <dbReference type="ARBA" id="ARBA00022691"/>
    </source>
</evidence>
<keyword evidence="3 6" id="KW-0808">Transferase</keyword>
<proteinExistence type="inferred from homology"/>
<dbReference type="InterPro" id="IPR001525">
    <property type="entry name" value="C5_MeTfrase"/>
</dbReference>
<feature type="active site" evidence="6">
    <location>
        <position position="132"/>
    </location>
</feature>
<protein>
    <recommendedName>
        <fullName evidence="1">DNA (cytosine-5-)-methyltransferase</fullName>
        <ecNumber evidence="1">2.1.1.37</ecNumber>
    </recommendedName>
</protein>
<dbReference type="InterPro" id="IPR050750">
    <property type="entry name" value="C5-MTase"/>
</dbReference>
<dbReference type="Pfam" id="PF00145">
    <property type="entry name" value="DNA_methylase"/>
    <property type="match status" value="2"/>
</dbReference>
<keyword evidence="4 6" id="KW-0949">S-adenosyl-L-methionine</keyword>
<dbReference type="EMBL" id="JAAXPC010000001">
    <property type="protein sequence ID" value="NKY00594.1"/>
    <property type="molecule type" value="Genomic_DNA"/>
</dbReference>